<gene>
    <name evidence="3" type="ORF">GHAL_4470</name>
</gene>
<evidence type="ECO:0000259" key="2">
    <source>
        <dbReference type="PROSITE" id="PS51127"/>
    </source>
</evidence>
<dbReference type="Pfam" id="PF02369">
    <property type="entry name" value="Big_1"/>
    <property type="match status" value="1"/>
</dbReference>
<dbReference type="RefSeq" id="WP_043495930.1">
    <property type="nucleotide sequence ID" value="NZ_JMPK01000161.1"/>
</dbReference>
<dbReference type="PANTHER" id="PTHR39576:SF2">
    <property type="entry name" value="ATTACHING AND EFFACING PROTEIN HOMOLOG-RELATED"/>
    <property type="match status" value="1"/>
</dbReference>
<dbReference type="PANTHER" id="PTHR39576">
    <property type="entry name" value="ATTACHING AND EFFACING PROTEIN HOMOLOG-RELATED-RELATED"/>
    <property type="match status" value="1"/>
</dbReference>
<dbReference type="SUPFAM" id="SSF49373">
    <property type="entry name" value="Invasin/intimin cell-adhesion fragments"/>
    <property type="match status" value="1"/>
</dbReference>
<reference evidence="4" key="1">
    <citation type="submission" date="2014-05" db="EMBL/GenBank/DDBJ databases">
        <title>ATOL: Assembling a taxonomically balanced genome-scale reconstruction of the evolutionary history of the Enterobacteriaceae.</title>
        <authorList>
            <person name="Plunkett G. III"/>
            <person name="Neeno-Eckwall E.C."/>
            <person name="Glasner J.D."/>
            <person name="Perna N.T."/>
        </authorList>
    </citation>
    <scope>NUCLEOTIDE SEQUENCE [LARGE SCALE GENOMIC DNA]</scope>
    <source>
        <strain evidence="4">ATCC 13337</strain>
    </source>
</reference>
<name>A0ABD3Z8V3_HAFAL</name>
<evidence type="ECO:0000256" key="1">
    <source>
        <dbReference type="ARBA" id="ARBA00010116"/>
    </source>
</evidence>
<dbReference type="FunFam" id="2.60.40.10:FF:000182">
    <property type="entry name" value="Gamma intimin"/>
    <property type="match status" value="1"/>
</dbReference>
<dbReference type="Proteomes" id="UP000028605">
    <property type="component" value="Unassembled WGS sequence"/>
</dbReference>
<dbReference type="Gene3D" id="2.60.40.10">
    <property type="entry name" value="Immunoglobulins"/>
    <property type="match status" value="1"/>
</dbReference>
<dbReference type="InterPro" id="IPR051715">
    <property type="entry name" value="Intimin-Invasin_domain"/>
</dbReference>
<feature type="non-terminal residue" evidence="3">
    <location>
        <position position="1"/>
    </location>
</feature>
<sequence>IVDGALTISVDNAKANGTDTNKVQATVTDATGNPVLNTAVSFTADNGATVIKTSVTTDAQGLASTTLTNIKAGITKVTATVNGNSQTVDTTFVADNSTAT</sequence>
<dbReference type="EMBL" id="JMPK01000161">
    <property type="protein sequence ID" value="KFC76631.1"/>
    <property type="molecule type" value="Genomic_DNA"/>
</dbReference>
<dbReference type="SMART" id="SM00634">
    <property type="entry name" value="BID_1"/>
    <property type="match status" value="1"/>
</dbReference>
<organism evidence="3 4">
    <name type="scientific">Hafnia alvei ATCC 13337</name>
    <dbReference type="NCBI Taxonomy" id="910996"/>
    <lineage>
        <taxon>Bacteria</taxon>
        <taxon>Pseudomonadati</taxon>
        <taxon>Pseudomonadota</taxon>
        <taxon>Gammaproteobacteria</taxon>
        <taxon>Enterobacterales</taxon>
        <taxon>Hafniaceae</taxon>
        <taxon>Hafnia</taxon>
    </lineage>
</organism>
<dbReference type="InterPro" id="IPR008964">
    <property type="entry name" value="Invasin/intimin_cell_adhesion"/>
</dbReference>
<proteinExistence type="inferred from homology"/>
<feature type="domain" description="Big-1" evidence="2">
    <location>
        <begin position="1"/>
        <end position="93"/>
    </location>
</feature>
<dbReference type="PROSITE" id="PS51127">
    <property type="entry name" value="BIG1"/>
    <property type="match status" value="1"/>
</dbReference>
<comment type="similarity">
    <text evidence="1">Belongs to the intimin/invasin family.</text>
</comment>
<evidence type="ECO:0000313" key="4">
    <source>
        <dbReference type="Proteomes" id="UP000028605"/>
    </source>
</evidence>
<comment type="caution">
    <text evidence="3">The sequence shown here is derived from an EMBL/GenBank/DDBJ whole genome shotgun (WGS) entry which is preliminary data.</text>
</comment>
<dbReference type="InterPro" id="IPR013783">
    <property type="entry name" value="Ig-like_fold"/>
</dbReference>
<evidence type="ECO:0000313" key="3">
    <source>
        <dbReference type="EMBL" id="KFC76631.1"/>
    </source>
</evidence>
<protein>
    <submittedName>
        <fullName evidence="3">Invasin/intimin</fullName>
    </submittedName>
</protein>
<feature type="non-terminal residue" evidence="3">
    <location>
        <position position="100"/>
    </location>
</feature>
<dbReference type="InterPro" id="IPR003344">
    <property type="entry name" value="Big_1_dom"/>
</dbReference>
<accession>A0ABD3Z8V3</accession>
<dbReference type="AlphaFoldDB" id="A0ABD3Z8V3"/>